<proteinExistence type="predicted"/>
<reference evidence="1 2" key="1">
    <citation type="submission" date="2020-01" db="EMBL/GenBank/DDBJ databases">
        <title>Pseudarthrobacter psychrotolerans sp. nov., isolated from antarctic soil.</title>
        <authorList>
            <person name="Shin Y."/>
            <person name="Park W."/>
        </authorList>
    </citation>
    <scope>NUCLEOTIDE SEQUENCE [LARGE SCALE GENOMIC DNA]</scope>
    <source>
        <strain evidence="1 2">YJ56</strain>
    </source>
</reference>
<dbReference type="KEGG" id="psey:GU243_10785"/>
<dbReference type="EMBL" id="CP047898">
    <property type="protein sequence ID" value="QHK20140.1"/>
    <property type="molecule type" value="Genomic_DNA"/>
</dbReference>
<organism evidence="1 2">
    <name type="scientific">Pseudarthrobacter psychrotolerans</name>
    <dbReference type="NCBI Taxonomy" id="2697569"/>
    <lineage>
        <taxon>Bacteria</taxon>
        <taxon>Bacillati</taxon>
        <taxon>Actinomycetota</taxon>
        <taxon>Actinomycetes</taxon>
        <taxon>Micrococcales</taxon>
        <taxon>Micrococcaceae</taxon>
        <taxon>Pseudarthrobacter</taxon>
    </lineage>
</organism>
<sequence length="46" mass="4687">MARNSDAEPDQPTRSASVAAGIVGVFTNNSRTLGANASKLDTPAAR</sequence>
<name>A0A6P1NNZ6_9MICC</name>
<protein>
    <submittedName>
        <fullName evidence="1">Uncharacterized protein</fullName>
    </submittedName>
</protein>
<evidence type="ECO:0000313" key="1">
    <source>
        <dbReference type="EMBL" id="QHK20140.1"/>
    </source>
</evidence>
<keyword evidence="2" id="KW-1185">Reference proteome</keyword>
<accession>A0A6P1NNZ6</accession>
<evidence type="ECO:0000313" key="2">
    <source>
        <dbReference type="Proteomes" id="UP000464186"/>
    </source>
</evidence>
<gene>
    <name evidence="1" type="ORF">GU243_10785</name>
</gene>
<dbReference type="AlphaFoldDB" id="A0A6P1NNZ6"/>
<dbReference type="Proteomes" id="UP000464186">
    <property type="component" value="Chromosome"/>
</dbReference>